<feature type="transmembrane region" description="Helical" evidence="1">
    <location>
        <begin position="115"/>
        <end position="136"/>
    </location>
</feature>
<keyword evidence="1" id="KW-0812">Transmembrane</keyword>
<dbReference type="RefSeq" id="WP_215240493.1">
    <property type="nucleotide sequence ID" value="NZ_CAJRAF010000002.1"/>
</dbReference>
<proteinExistence type="predicted"/>
<dbReference type="EMBL" id="CAJRAF010000002">
    <property type="protein sequence ID" value="CAG5007571.1"/>
    <property type="molecule type" value="Genomic_DNA"/>
</dbReference>
<sequence>MTKAIGSGRINSIDILRGIVMVIMALDHVREFFNIDALTKDPLDIENGTAVMFFTRWITHYCAPTFVFLSGISAGLSASKKSLKEGSAFMIRRGVWLIFAEITIITFALTYNPFYHFIIFQVIWVIGWGLVLLGLVRLLSQKAVLFIGLIIVLGHNLLDYVHLPEGSAKQAVINIFFQSRGFTIPFSDERLLVFLYAIIPWAGIMMIGYGIYPWFLNYSQAQRKKMLMVAGLSSIFLFLAIRFVNLYGDPLPWLPQKTGFQTFLSFLNTTKYPPSLLYTAMTIGPALLALAFLEKSTNRLANLCMVYGKVPFFYYVLHFYTIHTLSVALFFISGYGSKDIISADSPFWFRPPTFGYSLPLTYLIWLAIVAGLYVPCIRFAAYKRAHSDKWWVHYL</sequence>
<protein>
    <recommendedName>
        <fullName evidence="2">Heparan-alpha-glucosaminide N-acetyltransferase catalytic domain-containing protein</fullName>
    </recommendedName>
</protein>
<dbReference type="Proteomes" id="UP000680038">
    <property type="component" value="Unassembled WGS sequence"/>
</dbReference>
<dbReference type="InterPro" id="IPR012429">
    <property type="entry name" value="HGSNAT_cat"/>
</dbReference>
<evidence type="ECO:0000256" key="1">
    <source>
        <dbReference type="SAM" id="Phobius"/>
    </source>
</evidence>
<dbReference type="PANTHER" id="PTHR40407">
    <property type="entry name" value="MEMBRANE PROTEIN-LIKE PROTEIN"/>
    <property type="match status" value="1"/>
</dbReference>
<feature type="transmembrane region" description="Helical" evidence="1">
    <location>
        <begin position="356"/>
        <end position="374"/>
    </location>
</feature>
<dbReference type="Pfam" id="PF07786">
    <property type="entry name" value="HGSNAT_cat"/>
    <property type="match status" value="1"/>
</dbReference>
<keyword evidence="1" id="KW-0472">Membrane</keyword>
<evidence type="ECO:0000313" key="4">
    <source>
        <dbReference type="Proteomes" id="UP000680038"/>
    </source>
</evidence>
<dbReference type="PANTHER" id="PTHR40407:SF1">
    <property type="entry name" value="HEPARAN-ALPHA-GLUCOSAMINIDE N-ACETYLTRANSFERASE CATALYTIC DOMAIN-CONTAINING PROTEIN"/>
    <property type="match status" value="1"/>
</dbReference>
<reference evidence="3" key="1">
    <citation type="submission" date="2021-04" db="EMBL/GenBank/DDBJ databases">
        <authorList>
            <person name="Rodrigo-Torres L."/>
            <person name="Arahal R. D."/>
            <person name="Lucena T."/>
        </authorList>
    </citation>
    <scope>NUCLEOTIDE SEQUENCE</scope>
    <source>
        <strain evidence="3">CECT 9275</strain>
    </source>
</reference>
<evidence type="ECO:0000259" key="2">
    <source>
        <dbReference type="Pfam" id="PF07786"/>
    </source>
</evidence>
<feature type="transmembrane region" description="Helical" evidence="1">
    <location>
        <begin position="227"/>
        <end position="247"/>
    </location>
</feature>
<feature type="transmembrane region" description="Helical" evidence="1">
    <location>
        <begin position="313"/>
        <end position="336"/>
    </location>
</feature>
<feature type="transmembrane region" description="Helical" evidence="1">
    <location>
        <begin position="90"/>
        <end position="109"/>
    </location>
</feature>
<feature type="transmembrane region" description="Helical" evidence="1">
    <location>
        <begin position="143"/>
        <end position="163"/>
    </location>
</feature>
<feature type="transmembrane region" description="Helical" evidence="1">
    <location>
        <begin position="193"/>
        <end position="215"/>
    </location>
</feature>
<organism evidence="3 4">
    <name type="scientific">Dyadobacter helix</name>
    <dbReference type="NCBI Taxonomy" id="2822344"/>
    <lineage>
        <taxon>Bacteria</taxon>
        <taxon>Pseudomonadati</taxon>
        <taxon>Bacteroidota</taxon>
        <taxon>Cytophagia</taxon>
        <taxon>Cytophagales</taxon>
        <taxon>Spirosomataceae</taxon>
        <taxon>Dyadobacter</taxon>
    </lineage>
</organism>
<keyword evidence="1" id="KW-1133">Transmembrane helix</keyword>
<feature type="transmembrane region" description="Helical" evidence="1">
    <location>
        <begin position="275"/>
        <end position="293"/>
    </location>
</feature>
<evidence type="ECO:0000313" key="3">
    <source>
        <dbReference type="EMBL" id="CAG5007571.1"/>
    </source>
</evidence>
<dbReference type="AlphaFoldDB" id="A0A916N795"/>
<feature type="domain" description="Heparan-alpha-glucosaminide N-acetyltransferase catalytic" evidence="2">
    <location>
        <begin position="9"/>
        <end position="225"/>
    </location>
</feature>
<keyword evidence="4" id="KW-1185">Reference proteome</keyword>
<comment type="caution">
    <text evidence="3">The sequence shown here is derived from an EMBL/GenBank/DDBJ whole genome shotgun (WGS) entry which is preliminary data.</text>
</comment>
<feature type="transmembrane region" description="Helical" evidence="1">
    <location>
        <begin position="58"/>
        <end position="78"/>
    </location>
</feature>
<gene>
    <name evidence="3" type="ORF">DYBT9275_04078</name>
</gene>
<name>A0A916N795_9BACT</name>
<accession>A0A916N795</accession>